<name>A0AAW0M6W3_QUESU</name>
<dbReference type="EMBL" id="PKMF04000018">
    <property type="protein sequence ID" value="KAK7858583.1"/>
    <property type="molecule type" value="Genomic_DNA"/>
</dbReference>
<dbReference type="GO" id="GO:0140326">
    <property type="term" value="F:ATPase-coupled intramembrane lipid transporter activity"/>
    <property type="evidence" value="ECO:0007669"/>
    <property type="project" value="TreeGrafter"/>
</dbReference>
<organism evidence="1 2">
    <name type="scientific">Quercus suber</name>
    <name type="common">Cork oak</name>
    <dbReference type="NCBI Taxonomy" id="58331"/>
    <lineage>
        <taxon>Eukaryota</taxon>
        <taxon>Viridiplantae</taxon>
        <taxon>Streptophyta</taxon>
        <taxon>Embryophyta</taxon>
        <taxon>Tracheophyta</taxon>
        <taxon>Spermatophyta</taxon>
        <taxon>Magnoliopsida</taxon>
        <taxon>eudicotyledons</taxon>
        <taxon>Gunneridae</taxon>
        <taxon>Pentapetalae</taxon>
        <taxon>rosids</taxon>
        <taxon>fabids</taxon>
        <taxon>Fagales</taxon>
        <taxon>Fagaceae</taxon>
        <taxon>Quercus</taxon>
    </lineage>
</organism>
<dbReference type="InterPro" id="IPR023214">
    <property type="entry name" value="HAD_sf"/>
</dbReference>
<sequence>MTSLISSDEGNSSTFVSIVFERLSKNGRKFEEQTKGHINEYANAGLRTLVLAYRGLDKEFTKAKNSVSADREEMMEEVEEKIERDLILLGATVVEDKLQNGVLLDNLGYKTGQSWNRKHNSAIGNEANDVVILQEADIGVGISCVEGMQAVMSSDIAIVQF</sequence>
<dbReference type="Pfam" id="PF13246">
    <property type="entry name" value="Cation_ATPase"/>
    <property type="match status" value="1"/>
</dbReference>
<proteinExistence type="predicted"/>
<dbReference type="InterPro" id="IPR023299">
    <property type="entry name" value="ATPase_P-typ_cyto_dom_N"/>
</dbReference>
<dbReference type="GO" id="GO:0045332">
    <property type="term" value="P:phospholipid translocation"/>
    <property type="evidence" value="ECO:0007669"/>
    <property type="project" value="TreeGrafter"/>
</dbReference>
<gene>
    <name evidence="1" type="primary">ALA9_3</name>
    <name evidence="1" type="ORF">CFP56_011435</name>
</gene>
<keyword evidence="2" id="KW-1185">Reference proteome</keyword>
<protein>
    <submittedName>
        <fullName evidence="1">Phospholipid-transporting atpase 9</fullName>
    </submittedName>
</protein>
<comment type="caution">
    <text evidence="1">The sequence shown here is derived from an EMBL/GenBank/DDBJ whole genome shotgun (WGS) entry which is preliminary data.</text>
</comment>
<evidence type="ECO:0000313" key="2">
    <source>
        <dbReference type="Proteomes" id="UP000237347"/>
    </source>
</evidence>
<dbReference type="Proteomes" id="UP000237347">
    <property type="component" value="Unassembled WGS sequence"/>
</dbReference>
<evidence type="ECO:0000313" key="1">
    <source>
        <dbReference type="EMBL" id="KAK7858583.1"/>
    </source>
</evidence>
<dbReference type="GO" id="GO:0005886">
    <property type="term" value="C:plasma membrane"/>
    <property type="evidence" value="ECO:0007669"/>
    <property type="project" value="TreeGrafter"/>
</dbReference>
<accession>A0AAW0M6W3</accession>
<dbReference type="SUPFAM" id="SSF81660">
    <property type="entry name" value="Metal cation-transporting ATPase, ATP-binding domain N"/>
    <property type="match status" value="1"/>
</dbReference>
<dbReference type="AlphaFoldDB" id="A0AAW0M6W3"/>
<reference evidence="1 2" key="1">
    <citation type="journal article" date="2018" name="Sci. Data">
        <title>The draft genome sequence of cork oak.</title>
        <authorList>
            <person name="Ramos A.M."/>
            <person name="Usie A."/>
            <person name="Barbosa P."/>
            <person name="Barros P.M."/>
            <person name="Capote T."/>
            <person name="Chaves I."/>
            <person name="Simoes F."/>
            <person name="Abreu I."/>
            <person name="Carrasquinho I."/>
            <person name="Faro C."/>
            <person name="Guimaraes J.B."/>
            <person name="Mendonca D."/>
            <person name="Nobrega F."/>
            <person name="Rodrigues L."/>
            <person name="Saibo N.J.M."/>
            <person name="Varela M.C."/>
            <person name="Egas C."/>
            <person name="Matos J."/>
            <person name="Miguel C.M."/>
            <person name="Oliveira M.M."/>
            <person name="Ricardo C.P."/>
            <person name="Goncalves S."/>
        </authorList>
    </citation>
    <scope>NUCLEOTIDE SEQUENCE [LARGE SCALE GENOMIC DNA]</scope>
    <source>
        <strain evidence="2">cv. HL8</strain>
    </source>
</reference>
<dbReference type="PANTHER" id="PTHR24092:SF70">
    <property type="entry name" value="PHOSPHOLIPID-TRANSPORTING ATPASE"/>
    <property type="match status" value="1"/>
</dbReference>
<dbReference type="PANTHER" id="PTHR24092">
    <property type="entry name" value="PROBABLE PHOSPHOLIPID-TRANSPORTING ATPASE"/>
    <property type="match status" value="1"/>
</dbReference>
<dbReference type="GO" id="GO:0000166">
    <property type="term" value="F:nucleotide binding"/>
    <property type="evidence" value="ECO:0007669"/>
    <property type="project" value="InterPro"/>
</dbReference>
<dbReference type="Gene3D" id="3.40.1110.10">
    <property type="entry name" value="Calcium-transporting ATPase, cytoplasmic domain N"/>
    <property type="match status" value="1"/>
</dbReference>
<dbReference type="Gene3D" id="3.40.50.1000">
    <property type="entry name" value="HAD superfamily/HAD-like"/>
    <property type="match status" value="1"/>
</dbReference>